<organism evidence="1 2">
    <name type="scientific">Chryseobacterium geocarposphaerae</name>
    <dbReference type="NCBI Taxonomy" id="1416776"/>
    <lineage>
        <taxon>Bacteria</taxon>
        <taxon>Pseudomonadati</taxon>
        <taxon>Bacteroidota</taxon>
        <taxon>Flavobacteriia</taxon>
        <taxon>Flavobacteriales</taxon>
        <taxon>Weeksellaceae</taxon>
        <taxon>Chryseobacterium group</taxon>
        <taxon>Chryseobacterium</taxon>
    </lineage>
</organism>
<protein>
    <recommendedName>
        <fullName evidence="3">Lipoprotein</fullName>
    </recommendedName>
</protein>
<accession>A0ABU1LDP9</accession>
<name>A0ABU1LDP9_9FLAO</name>
<evidence type="ECO:0008006" key="3">
    <source>
        <dbReference type="Google" id="ProtNLM"/>
    </source>
</evidence>
<proteinExistence type="predicted"/>
<keyword evidence="2" id="KW-1185">Reference proteome</keyword>
<evidence type="ECO:0000313" key="1">
    <source>
        <dbReference type="EMBL" id="MDR6404843.1"/>
    </source>
</evidence>
<evidence type="ECO:0000313" key="2">
    <source>
        <dbReference type="Proteomes" id="UP001184853"/>
    </source>
</evidence>
<dbReference type="Proteomes" id="UP001184853">
    <property type="component" value="Unassembled WGS sequence"/>
</dbReference>
<reference evidence="1 2" key="1">
    <citation type="submission" date="2023-07" db="EMBL/GenBank/DDBJ databases">
        <title>Sorghum-associated microbial communities from plants grown in Nebraska, USA.</title>
        <authorList>
            <person name="Schachtman D."/>
        </authorList>
    </citation>
    <scope>NUCLEOTIDE SEQUENCE [LARGE SCALE GENOMIC DNA]</scope>
    <source>
        <strain evidence="1 2">DS1709</strain>
    </source>
</reference>
<dbReference type="RefSeq" id="WP_115982808.1">
    <property type="nucleotide sequence ID" value="NZ_JAVDQS010000004.1"/>
</dbReference>
<comment type="caution">
    <text evidence="1">The sequence shown here is derived from an EMBL/GenBank/DDBJ whole genome shotgun (WGS) entry which is preliminary data.</text>
</comment>
<gene>
    <name evidence="1" type="ORF">J2781_001767</name>
</gene>
<dbReference type="EMBL" id="JAVDQS010000004">
    <property type="protein sequence ID" value="MDR6404843.1"/>
    <property type="molecule type" value="Genomic_DNA"/>
</dbReference>
<dbReference type="PROSITE" id="PS51257">
    <property type="entry name" value="PROKAR_LIPOPROTEIN"/>
    <property type="match status" value="1"/>
</dbReference>
<sequence length="211" mass="25237">MKKIFIYFSSLLTIIACTKKEFSLKDFEPKTIDEVRKMQLYEYNNVLNLQSKTEKNIFFSNVRPDNLLKYRKGLPLGRLVYINNPKVLEYFDKDNNNTFIYYHFRNDSLISKLYLKDNFLSKDKSTITNINQVNNLFNNLNLKYAYKDIYSDSIINKRYNISSTVRIDGEKTLLLDNKYPTIVYATDKLFYVEVIYNKLMNGTKYNWMLEK</sequence>